<evidence type="ECO:0000313" key="2">
    <source>
        <dbReference type="Proteomes" id="UP000192940"/>
    </source>
</evidence>
<sequence>MNRRTNKNKWSSVLRSLDLITATLLLNGQVTITGVFLQTGGAFSLSLSGPITGGFQNVSGYTSDFRKFLKHKNKKG</sequence>
<evidence type="ECO:0000313" key="1">
    <source>
        <dbReference type="EMBL" id="SMF89067.1"/>
    </source>
</evidence>
<dbReference type="AlphaFoldDB" id="A0A1X7HNF3"/>
<name>A0A1X7HNF3_9BACL</name>
<reference evidence="1 2" key="1">
    <citation type="submission" date="2017-04" db="EMBL/GenBank/DDBJ databases">
        <authorList>
            <person name="Afonso C.L."/>
            <person name="Miller P.J."/>
            <person name="Scott M.A."/>
            <person name="Spackman E."/>
            <person name="Goraichik I."/>
            <person name="Dimitrov K.M."/>
            <person name="Suarez D.L."/>
            <person name="Swayne D.E."/>
        </authorList>
    </citation>
    <scope>NUCLEOTIDE SEQUENCE [LARGE SCALE GENOMIC DNA]</scope>
    <source>
        <strain evidence="1 2">N3/975</strain>
    </source>
</reference>
<protein>
    <submittedName>
        <fullName evidence="1">Uncharacterized protein</fullName>
    </submittedName>
</protein>
<gene>
    <name evidence="1" type="ORF">SAMN05661091_4506</name>
</gene>
<dbReference type="EMBL" id="LT840184">
    <property type="protein sequence ID" value="SMF89067.1"/>
    <property type="molecule type" value="Genomic_DNA"/>
</dbReference>
<organism evidence="1 2">
    <name type="scientific">Paenibacillus uliginis N3/975</name>
    <dbReference type="NCBI Taxonomy" id="1313296"/>
    <lineage>
        <taxon>Bacteria</taxon>
        <taxon>Bacillati</taxon>
        <taxon>Bacillota</taxon>
        <taxon>Bacilli</taxon>
        <taxon>Bacillales</taxon>
        <taxon>Paenibacillaceae</taxon>
        <taxon>Paenibacillus</taxon>
    </lineage>
</organism>
<accession>A0A1X7HNF3</accession>
<proteinExistence type="predicted"/>
<dbReference type="Proteomes" id="UP000192940">
    <property type="component" value="Chromosome I"/>
</dbReference>
<keyword evidence="2" id="KW-1185">Reference proteome</keyword>